<proteinExistence type="predicted"/>
<protein>
    <submittedName>
        <fullName evidence="2">Uncharacterized protein</fullName>
    </submittedName>
</protein>
<feature type="transmembrane region" description="Helical" evidence="1">
    <location>
        <begin position="12"/>
        <end position="29"/>
    </location>
</feature>
<accession>A0A6M4HDH6</accession>
<reference evidence="2 3" key="1">
    <citation type="submission" date="2020-04" db="EMBL/GenBank/DDBJ databases">
        <title>Usitatibacter rugosus gen. nov., sp. nov. and Usitatibacter palustris sp. nov., novel members of Usitatibacteraceae fam. nov. within the order Nitrosomonadales isolated from soil.</title>
        <authorList>
            <person name="Huber K.J."/>
            <person name="Neumann-Schaal M."/>
            <person name="Geppert A."/>
            <person name="Luckner M."/>
            <person name="Wanner G."/>
            <person name="Overmann J."/>
        </authorList>
    </citation>
    <scope>NUCLEOTIDE SEQUENCE [LARGE SCALE GENOMIC DNA]</scope>
    <source>
        <strain evidence="2 3">Swamp67</strain>
    </source>
</reference>
<dbReference type="EMBL" id="CP053073">
    <property type="protein sequence ID" value="QJR16788.1"/>
    <property type="molecule type" value="Genomic_DNA"/>
</dbReference>
<dbReference type="InParanoid" id="A0A6M4HDH6"/>
<dbReference type="Proteomes" id="UP000503096">
    <property type="component" value="Chromosome"/>
</dbReference>
<sequence length="86" mass="8958">MDTTNQSLDRTAVTVFVLAIVTLAITWMLNVPAATAKHAAVTEALDAVVEAPAAEGRYKVVVTGLRLPQRNAPSATAAVSTGQPRT</sequence>
<dbReference type="RefSeq" id="WP_171165211.1">
    <property type="nucleotide sequence ID" value="NZ_CP053073.1"/>
</dbReference>
<dbReference type="KEGG" id="upl:DSM104440_03624"/>
<keyword evidence="1" id="KW-0812">Transmembrane</keyword>
<keyword evidence="1" id="KW-0472">Membrane</keyword>
<organism evidence="2 3">
    <name type="scientific">Usitatibacter palustris</name>
    <dbReference type="NCBI Taxonomy" id="2732487"/>
    <lineage>
        <taxon>Bacteria</taxon>
        <taxon>Pseudomonadati</taxon>
        <taxon>Pseudomonadota</taxon>
        <taxon>Betaproteobacteria</taxon>
        <taxon>Nitrosomonadales</taxon>
        <taxon>Usitatibacteraceae</taxon>
        <taxon>Usitatibacter</taxon>
    </lineage>
</organism>
<evidence type="ECO:0000313" key="3">
    <source>
        <dbReference type="Proteomes" id="UP000503096"/>
    </source>
</evidence>
<keyword evidence="1" id="KW-1133">Transmembrane helix</keyword>
<keyword evidence="3" id="KW-1185">Reference proteome</keyword>
<gene>
    <name evidence="2" type="ORF">DSM104440_03624</name>
</gene>
<dbReference type="AlphaFoldDB" id="A0A6M4HDH6"/>
<name>A0A6M4HDH6_9PROT</name>
<evidence type="ECO:0000256" key="1">
    <source>
        <dbReference type="SAM" id="Phobius"/>
    </source>
</evidence>
<evidence type="ECO:0000313" key="2">
    <source>
        <dbReference type="EMBL" id="QJR16788.1"/>
    </source>
</evidence>